<feature type="region of interest" description="Disordered" evidence="1">
    <location>
        <begin position="617"/>
        <end position="661"/>
    </location>
</feature>
<evidence type="ECO:0000256" key="1">
    <source>
        <dbReference type="SAM" id="MobiDB-lite"/>
    </source>
</evidence>
<keyword evidence="3" id="KW-1185">Reference proteome</keyword>
<feature type="region of interest" description="Disordered" evidence="1">
    <location>
        <begin position="1"/>
        <end position="34"/>
    </location>
</feature>
<reference evidence="2" key="1">
    <citation type="journal article" date="2020" name="New Phytol.">
        <title>Comparative genomics reveals dynamic genome evolution in host specialist ectomycorrhizal fungi.</title>
        <authorList>
            <person name="Lofgren L.A."/>
            <person name="Nguyen N.H."/>
            <person name="Vilgalys R."/>
            <person name="Ruytinx J."/>
            <person name="Liao H.L."/>
            <person name="Branco S."/>
            <person name="Kuo A."/>
            <person name="LaButti K."/>
            <person name="Lipzen A."/>
            <person name="Andreopoulos W."/>
            <person name="Pangilinan J."/>
            <person name="Riley R."/>
            <person name="Hundley H."/>
            <person name="Na H."/>
            <person name="Barry K."/>
            <person name="Grigoriev I.V."/>
            <person name="Stajich J.E."/>
            <person name="Kennedy P.G."/>
        </authorList>
    </citation>
    <scope>NUCLEOTIDE SEQUENCE</scope>
    <source>
        <strain evidence="2">DOB743</strain>
    </source>
</reference>
<name>A0A9P6ZT62_9AGAM</name>
<feature type="compositionally biased region" description="Polar residues" evidence="1">
    <location>
        <begin position="21"/>
        <end position="33"/>
    </location>
</feature>
<feature type="region of interest" description="Disordered" evidence="1">
    <location>
        <begin position="69"/>
        <end position="99"/>
    </location>
</feature>
<proteinExistence type="predicted"/>
<sequence length="661" mass="71429">MVSFVFSAERSESAPPPSGAVTKSQTGKVTSRNLAACQPSRRPALASGVASTVRKTSASTKPIPFTFRTNLQVSRTDRSTPGKTLSPKTDKSANTEAPPVVKDDNIDIRVEPAEAINEPIYDLDTVKAAKVELKHLQGLTVDASDLSKNHELQTAPFITREAYIAAGYKKHSTQYGVMGQVLSIHSKSSAYVPNTPFTAVVCGVQGSGKSHTVSVLLESMLIPKLREIGSLQQPLAGLVLHFGEGGVGSLPSEAAWVGVPSMEGVRTPKVRVFVSKSSLNTMKGVYAPLGKNVEVVPLLFNETELDAQAFLSMMAVGSSDSAPLYIQIVLSILRDLGERFSYKLFMERLDEEKRMFNPAQIAGLEQRLALLNSFMESNRPQPATFGAKTYANISGPRTNNVAPKSTPYRFAAGQLTIIDLSDPFIDPGSACGLFEIVTRLFVRAEVETGKVLVVDEAHKYLSTNRGVAGLTKALLTLTREQRHLGMRVIISTQGNSSPQSDGKAVLIPNAEPTVVPPVLLDLCTVAIMHRFSSPAWWDHLARHISADVSVDAAFDTVVKLQTGQAIVLAPSGLGVFPEDAEITDPMRTEGDTVLKMSQFGRRYIIMKTRARVTKDGGTSVLVVPAQEESKESESEEASEPEESESEEDASEPEESEDEESE</sequence>
<comment type="caution">
    <text evidence="2">The sequence shown here is derived from an EMBL/GenBank/DDBJ whole genome shotgun (WGS) entry which is preliminary data.</text>
</comment>
<feature type="compositionally biased region" description="Acidic residues" evidence="1">
    <location>
        <begin position="633"/>
        <end position="661"/>
    </location>
</feature>
<dbReference type="Proteomes" id="UP000714275">
    <property type="component" value="Unassembled WGS sequence"/>
</dbReference>
<gene>
    <name evidence="2" type="ORF">EV702DRAFT_1198665</name>
</gene>
<dbReference type="Gene3D" id="3.40.50.300">
    <property type="entry name" value="P-loop containing nucleotide triphosphate hydrolases"/>
    <property type="match status" value="1"/>
</dbReference>
<protein>
    <submittedName>
        <fullName evidence="2">Uncharacterized protein</fullName>
    </submittedName>
</protein>
<dbReference type="OrthoDB" id="2316594at2759"/>
<dbReference type="EMBL" id="JABBWD010000029">
    <property type="protein sequence ID" value="KAG1776053.1"/>
    <property type="molecule type" value="Genomic_DNA"/>
</dbReference>
<evidence type="ECO:0000313" key="2">
    <source>
        <dbReference type="EMBL" id="KAG1776053.1"/>
    </source>
</evidence>
<dbReference type="AlphaFoldDB" id="A0A9P6ZT62"/>
<evidence type="ECO:0000313" key="3">
    <source>
        <dbReference type="Proteomes" id="UP000714275"/>
    </source>
</evidence>
<accession>A0A9P6ZT62</accession>
<dbReference type="InterPro" id="IPR027417">
    <property type="entry name" value="P-loop_NTPase"/>
</dbReference>
<organism evidence="2 3">
    <name type="scientific">Suillus placidus</name>
    <dbReference type="NCBI Taxonomy" id="48579"/>
    <lineage>
        <taxon>Eukaryota</taxon>
        <taxon>Fungi</taxon>
        <taxon>Dikarya</taxon>
        <taxon>Basidiomycota</taxon>
        <taxon>Agaricomycotina</taxon>
        <taxon>Agaricomycetes</taxon>
        <taxon>Agaricomycetidae</taxon>
        <taxon>Boletales</taxon>
        <taxon>Suillineae</taxon>
        <taxon>Suillaceae</taxon>
        <taxon>Suillus</taxon>
    </lineage>
</organism>
<dbReference type="SUPFAM" id="SSF52540">
    <property type="entry name" value="P-loop containing nucleoside triphosphate hydrolases"/>
    <property type="match status" value="1"/>
</dbReference>